<comment type="caution">
    <text evidence="5">The sequence shown here is derived from an EMBL/GenBank/DDBJ whole genome shotgun (WGS) entry which is preliminary data.</text>
</comment>
<dbReference type="PROSITE" id="PS50887">
    <property type="entry name" value="GGDEF"/>
    <property type="match status" value="1"/>
</dbReference>
<dbReference type="SUPFAM" id="SSF49879">
    <property type="entry name" value="SMAD/FHA domain"/>
    <property type="match status" value="1"/>
</dbReference>
<dbReference type="PANTHER" id="PTHR45138">
    <property type="entry name" value="REGULATORY COMPONENTS OF SENSORY TRANSDUCTION SYSTEM"/>
    <property type="match status" value="1"/>
</dbReference>
<evidence type="ECO:0000256" key="1">
    <source>
        <dbReference type="ARBA" id="ARBA00012528"/>
    </source>
</evidence>
<comment type="catalytic activity">
    <reaction evidence="2">
        <text>2 GTP = 3',3'-c-di-GMP + 2 diphosphate</text>
        <dbReference type="Rhea" id="RHEA:24898"/>
        <dbReference type="ChEBI" id="CHEBI:33019"/>
        <dbReference type="ChEBI" id="CHEBI:37565"/>
        <dbReference type="ChEBI" id="CHEBI:58805"/>
        <dbReference type="EC" id="2.7.7.65"/>
    </reaction>
</comment>
<dbReference type="SMART" id="SM00240">
    <property type="entry name" value="FHA"/>
    <property type="match status" value="1"/>
</dbReference>
<dbReference type="FunFam" id="3.30.70.270:FF:000001">
    <property type="entry name" value="Diguanylate cyclase domain protein"/>
    <property type="match status" value="1"/>
</dbReference>
<dbReference type="Proteomes" id="UP000664417">
    <property type="component" value="Unassembled WGS sequence"/>
</dbReference>
<dbReference type="Pfam" id="PF00990">
    <property type="entry name" value="GGDEF"/>
    <property type="match status" value="1"/>
</dbReference>
<dbReference type="CDD" id="cd00060">
    <property type="entry name" value="FHA"/>
    <property type="match status" value="1"/>
</dbReference>
<reference evidence="5" key="1">
    <citation type="submission" date="2021-03" db="EMBL/GenBank/DDBJ databases">
        <authorList>
            <person name="Wang G."/>
        </authorList>
    </citation>
    <scope>NUCLEOTIDE SEQUENCE</scope>
    <source>
        <strain evidence="5">KCTC 12899</strain>
    </source>
</reference>
<dbReference type="PANTHER" id="PTHR45138:SF9">
    <property type="entry name" value="DIGUANYLATE CYCLASE DGCM-RELATED"/>
    <property type="match status" value="1"/>
</dbReference>
<evidence type="ECO:0000313" key="5">
    <source>
        <dbReference type="EMBL" id="MBO1319763.1"/>
    </source>
</evidence>
<evidence type="ECO:0000259" key="3">
    <source>
        <dbReference type="PROSITE" id="PS50006"/>
    </source>
</evidence>
<dbReference type="Gene3D" id="3.30.70.270">
    <property type="match status" value="1"/>
</dbReference>
<gene>
    <name evidence="5" type="ORF">J3U88_14905</name>
</gene>
<dbReference type="EMBL" id="JAFREP010000014">
    <property type="protein sequence ID" value="MBO1319763.1"/>
    <property type="molecule type" value="Genomic_DNA"/>
</dbReference>
<evidence type="ECO:0000256" key="2">
    <source>
        <dbReference type="ARBA" id="ARBA00034247"/>
    </source>
</evidence>
<dbReference type="NCBIfam" id="TIGR00254">
    <property type="entry name" value="GGDEF"/>
    <property type="match status" value="1"/>
</dbReference>
<dbReference type="AlphaFoldDB" id="A0A8J7QKA7"/>
<dbReference type="EC" id="2.7.7.65" evidence="1"/>
<keyword evidence="6" id="KW-1185">Reference proteome</keyword>
<dbReference type="InterPro" id="IPR050469">
    <property type="entry name" value="Diguanylate_Cyclase"/>
</dbReference>
<accession>A0A8J7QKA7</accession>
<dbReference type="InterPro" id="IPR043128">
    <property type="entry name" value="Rev_trsase/Diguanyl_cyclase"/>
</dbReference>
<feature type="domain" description="FHA" evidence="3">
    <location>
        <begin position="54"/>
        <end position="104"/>
    </location>
</feature>
<dbReference type="Gene3D" id="2.60.200.20">
    <property type="match status" value="1"/>
</dbReference>
<dbReference type="InterPro" id="IPR029787">
    <property type="entry name" value="Nucleotide_cyclase"/>
</dbReference>
<dbReference type="GO" id="GO:0052621">
    <property type="term" value="F:diguanylate cyclase activity"/>
    <property type="evidence" value="ECO:0007669"/>
    <property type="project" value="UniProtKB-EC"/>
</dbReference>
<dbReference type="PROSITE" id="PS50006">
    <property type="entry name" value="FHA_DOMAIN"/>
    <property type="match status" value="1"/>
</dbReference>
<dbReference type="InterPro" id="IPR000160">
    <property type="entry name" value="GGDEF_dom"/>
</dbReference>
<proteinExistence type="predicted"/>
<sequence>METRHRTIPKDSEESVDTLDLQTINPEARVMPYIVVLAGDSVGRVVRLDRGQAMVAGRTRRCDIYFNCENISREHVRFDIDGKANVVLTDLESTNGTLVNGKKITSLTLQDGDRICMGNVILRFSLKDDLDFDLQQELYNKATRDPLTNAYNKRFFLDYLKKEFAHHQRYEKPMSVVFFDLDDFKRLNDTYGHLTGDLVLKTLAREICDVLREEDIFARFGGEEFVALFRHTDGERAEVIADKLLGVVRGMEFATPLEAFKVTATAGIATYDGSNFSDAEALLKHADDRLFEGKARGKDQVVR</sequence>
<evidence type="ECO:0000313" key="6">
    <source>
        <dbReference type="Proteomes" id="UP000664417"/>
    </source>
</evidence>
<dbReference type="InterPro" id="IPR000253">
    <property type="entry name" value="FHA_dom"/>
</dbReference>
<evidence type="ECO:0000259" key="4">
    <source>
        <dbReference type="PROSITE" id="PS50887"/>
    </source>
</evidence>
<dbReference type="RefSeq" id="WP_207859670.1">
    <property type="nucleotide sequence ID" value="NZ_JAFREP010000014.1"/>
</dbReference>
<organism evidence="5 6">
    <name type="scientific">Acanthopleuribacter pedis</name>
    <dbReference type="NCBI Taxonomy" id="442870"/>
    <lineage>
        <taxon>Bacteria</taxon>
        <taxon>Pseudomonadati</taxon>
        <taxon>Acidobacteriota</taxon>
        <taxon>Holophagae</taxon>
        <taxon>Acanthopleuribacterales</taxon>
        <taxon>Acanthopleuribacteraceae</taxon>
        <taxon>Acanthopleuribacter</taxon>
    </lineage>
</organism>
<dbReference type="Pfam" id="PF00498">
    <property type="entry name" value="FHA"/>
    <property type="match status" value="1"/>
</dbReference>
<dbReference type="InterPro" id="IPR008984">
    <property type="entry name" value="SMAD_FHA_dom_sf"/>
</dbReference>
<protein>
    <recommendedName>
        <fullName evidence="1">diguanylate cyclase</fullName>
        <ecNumber evidence="1">2.7.7.65</ecNumber>
    </recommendedName>
</protein>
<feature type="domain" description="GGDEF" evidence="4">
    <location>
        <begin position="172"/>
        <end position="303"/>
    </location>
</feature>
<name>A0A8J7QKA7_9BACT</name>
<dbReference type="SUPFAM" id="SSF55073">
    <property type="entry name" value="Nucleotide cyclase"/>
    <property type="match status" value="1"/>
</dbReference>
<dbReference type="SMART" id="SM00267">
    <property type="entry name" value="GGDEF"/>
    <property type="match status" value="1"/>
</dbReference>
<dbReference type="CDD" id="cd01949">
    <property type="entry name" value="GGDEF"/>
    <property type="match status" value="1"/>
</dbReference>